<keyword evidence="8" id="KW-1185">Reference proteome</keyword>
<dbReference type="PANTHER" id="PTHR37422">
    <property type="entry name" value="TEICHURONIC ACID BIOSYNTHESIS PROTEIN TUAE"/>
    <property type="match status" value="1"/>
</dbReference>
<keyword evidence="4 5" id="KW-0472">Membrane</keyword>
<dbReference type="GO" id="GO:0016020">
    <property type="term" value="C:membrane"/>
    <property type="evidence" value="ECO:0007669"/>
    <property type="project" value="UniProtKB-SubCell"/>
</dbReference>
<organism evidence="7 8">
    <name type="scientific">Leeuwenhoekiella aequorea</name>
    <dbReference type="NCBI Taxonomy" id="283736"/>
    <lineage>
        <taxon>Bacteria</taxon>
        <taxon>Pseudomonadati</taxon>
        <taxon>Bacteroidota</taxon>
        <taxon>Flavobacteriia</taxon>
        <taxon>Flavobacteriales</taxon>
        <taxon>Flavobacteriaceae</taxon>
        <taxon>Leeuwenhoekiella</taxon>
    </lineage>
</organism>
<feature type="transmembrane region" description="Helical" evidence="5">
    <location>
        <begin position="213"/>
        <end position="229"/>
    </location>
</feature>
<feature type="domain" description="O-antigen ligase-related" evidence="6">
    <location>
        <begin position="196"/>
        <end position="361"/>
    </location>
</feature>
<dbReference type="Proteomes" id="UP000289238">
    <property type="component" value="Unassembled WGS sequence"/>
</dbReference>
<sequence length="427" mass="49304">MIVSERAYRYNYNLWLIVIAVALLFRVPATYLLILFTAYNLIFYKQFFFTNKHLLFSGLIASPFLLDLLFIGNNDSILEGFKHAEKRISLLVLPLLILNQNHRINAPLILRVYGVITTLILGFCLVRFAFVSPELFVKYLHGKDLWEMGYKFANSIGKHAPALNLHVAFVVVINYYFIKEGIGKLKRNLLFWRIAIFILSILILFYINTRLAITNAFIGILLITFYKENGFLKFRNYRKTFLGIGVFLILAVAFIAVFPYSLQKFTTVTFGHLDKVGKLDELENPEKTVFNGLVTRLSIWKSGIELASKNSIIGVGAADGKKELTRYFKETNQNFLHKYEFPVHNQYLDFFIKFGLLGLIVSLLYVSLFAYIGITSKQILCIYFFILFATSNFVDDFLIRFDGIVFSALWLSIFTKNAIDNQKNKLR</sequence>
<evidence type="ECO:0000256" key="2">
    <source>
        <dbReference type="ARBA" id="ARBA00022692"/>
    </source>
</evidence>
<proteinExistence type="predicted"/>
<feature type="transmembrane region" description="Helical" evidence="5">
    <location>
        <begin position="54"/>
        <end position="72"/>
    </location>
</feature>
<keyword evidence="3 5" id="KW-1133">Transmembrane helix</keyword>
<dbReference type="Pfam" id="PF04932">
    <property type="entry name" value="Wzy_C"/>
    <property type="match status" value="1"/>
</dbReference>
<evidence type="ECO:0000256" key="1">
    <source>
        <dbReference type="ARBA" id="ARBA00004141"/>
    </source>
</evidence>
<dbReference type="GO" id="GO:0016874">
    <property type="term" value="F:ligase activity"/>
    <property type="evidence" value="ECO:0007669"/>
    <property type="project" value="UniProtKB-KW"/>
</dbReference>
<feature type="transmembrane region" description="Helical" evidence="5">
    <location>
        <begin position="379"/>
        <end position="394"/>
    </location>
</feature>
<dbReference type="EMBL" id="QOVM01000001">
    <property type="protein sequence ID" value="RXG24352.1"/>
    <property type="molecule type" value="Genomic_DNA"/>
</dbReference>
<evidence type="ECO:0000256" key="5">
    <source>
        <dbReference type="SAM" id="Phobius"/>
    </source>
</evidence>
<evidence type="ECO:0000313" key="8">
    <source>
        <dbReference type="Proteomes" id="UP000289238"/>
    </source>
</evidence>
<comment type="subcellular location">
    <subcellularLocation>
        <location evidence="1">Membrane</location>
        <topology evidence="1">Multi-pass membrane protein</topology>
    </subcellularLocation>
</comment>
<name>A0A4V1KRB7_9FLAO</name>
<accession>A0A4V1KRB7</accession>
<feature type="transmembrane region" description="Helical" evidence="5">
    <location>
        <begin position="12"/>
        <end position="42"/>
    </location>
</feature>
<protein>
    <submittedName>
        <fullName evidence="7">O-antigen ligase-like membrane protein</fullName>
    </submittedName>
</protein>
<dbReference type="InterPro" id="IPR007016">
    <property type="entry name" value="O-antigen_ligase-rel_domated"/>
</dbReference>
<comment type="caution">
    <text evidence="7">The sequence shown here is derived from an EMBL/GenBank/DDBJ whole genome shotgun (WGS) entry which is preliminary data.</text>
</comment>
<dbReference type="OrthoDB" id="1143110at2"/>
<feature type="transmembrane region" description="Helical" evidence="5">
    <location>
        <begin position="160"/>
        <end position="178"/>
    </location>
</feature>
<feature type="transmembrane region" description="Helical" evidence="5">
    <location>
        <begin position="108"/>
        <end position="130"/>
    </location>
</feature>
<evidence type="ECO:0000256" key="4">
    <source>
        <dbReference type="ARBA" id="ARBA00023136"/>
    </source>
</evidence>
<feature type="transmembrane region" description="Helical" evidence="5">
    <location>
        <begin position="190"/>
        <end position="207"/>
    </location>
</feature>
<keyword evidence="2 5" id="KW-0812">Transmembrane</keyword>
<gene>
    <name evidence="7" type="ORF">DSM00_140</name>
</gene>
<dbReference type="PANTHER" id="PTHR37422:SF17">
    <property type="entry name" value="O-ANTIGEN LIGASE"/>
    <property type="match status" value="1"/>
</dbReference>
<evidence type="ECO:0000259" key="6">
    <source>
        <dbReference type="Pfam" id="PF04932"/>
    </source>
</evidence>
<dbReference type="InterPro" id="IPR051533">
    <property type="entry name" value="WaaL-like"/>
</dbReference>
<evidence type="ECO:0000256" key="3">
    <source>
        <dbReference type="ARBA" id="ARBA00022989"/>
    </source>
</evidence>
<dbReference type="AlphaFoldDB" id="A0A4V1KRB7"/>
<feature type="transmembrane region" description="Helical" evidence="5">
    <location>
        <begin position="350"/>
        <end position="372"/>
    </location>
</feature>
<keyword evidence="7" id="KW-0436">Ligase</keyword>
<reference evidence="7 8" key="1">
    <citation type="submission" date="2018-07" db="EMBL/GenBank/DDBJ databases">
        <title>Leeuwenhoekiella genomics.</title>
        <authorList>
            <person name="Tahon G."/>
            <person name="Willems A."/>
        </authorList>
    </citation>
    <scope>NUCLEOTIDE SEQUENCE [LARGE SCALE GENOMIC DNA]</scope>
    <source>
        <strain evidence="7 8">LMG 22550</strain>
    </source>
</reference>
<dbReference type="RefSeq" id="WP_128756100.1">
    <property type="nucleotide sequence ID" value="NZ_QOVM01000001.1"/>
</dbReference>
<evidence type="ECO:0000313" key="7">
    <source>
        <dbReference type="EMBL" id="RXG24352.1"/>
    </source>
</evidence>
<feature type="transmembrane region" description="Helical" evidence="5">
    <location>
        <begin position="241"/>
        <end position="262"/>
    </location>
</feature>